<evidence type="ECO:0000313" key="1">
    <source>
        <dbReference type="EMBL" id="KAG5541121.1"/>
    </source>
</evidence>
<name>A0AAV6JIY7_9ERIC</name>
<dbReference type="EMBL" id="JACTNZ010000007">
    <property type="protein sequence ID" value="KAG5541121.1"/>
    <property type="molecule type" value="Genomic_DNA"/>
</dbReference>
<proteinExistence type="predicted"/>
<accession>A0AAV6JIY7</accession>
<reference evidence="1" key="1">
    <citation type="submission" date="2020-08" db="EMBL/GenBank/DDBJ databases">
        <title>Plant Genome Project.</title>
        <authorList>
            <person name="Zhang R.-G."/>
        </authorList>
    </citation>
    <scope>NUCLEOTIDE SEQUENCE</scope>
    <source>
        <strain evidence="1">WSP0</strain>
        <tissue evidence="1">Leaf</tissue>
    </source>
</reference>
<dbReference type="Proteomes" id="UP000823749">
    <property type="component" value="Chromosome 7"/>
</dbReference>
<comment type="caution">
    <text evidence="1">The sequence shown here is derived from an EMBL/GenBank/DDBJ whole genome shotgun (WGS) entry which is preliminary data.</text>
</comment>
<sequence>MRYVTEALISRIEGCCRTESICDEMKRQHMANLWWGVKQGWRLLLKEGTLLQRVLKAKYFPSSSFLEALPASNPSWTWQSILKGRRVLVEGIRWRIGNGRRVRGDQDPWIPRPNGFCPINATEGRGMRACDLIDTDQDAALVHAIPLSSSDVEDRWIWHY</sequence>
<protein>
    <submittedName>
        <fullName evidence="1">Uncharacterized protein</fullName>
    </submittedName>
</protein>
<organism evidence="1 2">
    <name type="scientific">Rhododendron griersonianum</name>
    <dbReference type="NCBI Taxonomy" id="479676"/>
    <lineage>
        <taxon>Eukaryota</taxon>
        <taxon>Viridiplantae</taxon>
        <taxon>Streptophyta</taxon>
        <taxon>Embryophyta</taxon>
        <taxon>Tracheophyta</taxon>
        <taxon>Spermatophyta</taxon>
        <taxon>Magnoliopsida</taxon>
        <taxon>eudicotyledons</taxon>
        <taxon>Gunneridae</taxon>
        <taxon>Pentapetalae</taxon>
        <taxon>asterids</taxon>
        <taxon>Ericales</taxon>
        <taxon>Ericaceae</taxon>
        <taxon>Ericoideae</taxon>
        <taxon>Rhodoreae</taxon>
        <taxon>Rhododendron</taxon>
    </lineage>
</organism>
<dbReference type="AlphaFoldDB" id="A0AAV6JIY7"/>
<keyword evidence="2" id="KW-1185">Reference proteome</keyword>
<gene>
    <name evidence="1" type="ORF">RHGRI_021110</name>
</gene>
<evidence type="ECO:0000313" key="2">
    <source>
        <dbReference type="Proteomes" id="UP000823749"/>
    </source>
</evidence>